<dbReference type="Gene3D" id="1.10.443.10">
    <property type="entry name" value="Intergrase catalytic core"/>
    <property type="match status" value="1"/>
</dbReference>
<feature type="region of interest" description="Disordered" evidence="2">
    <location>
        <begin position="133"/>
        <end position="183"/>
    </location>
</feature>
<feature type="compositionally biased region" description="Acidic residues" evidence="2">
    <location>
        <begin position="594"/>
        <end position="606"/>
    </location>
</feature>
<feature type="region of interest" description="Disordered" evidence="2">
    <location>
        <begin position="565"/>
        <end position="647"/>
    </location>
</feature>
<dbReference type="GO" id="GO:0006310">
    <property type="term" value="P:DNA recombination"/>
    <property type="evidence" value="ECO:0007669"/>
    <property type="project" value="UniProtKB-KW"/>
</dbReference>
<dbReference type="InterPro" id="IPR013762">
    <property type="entry name" value="Integrase-like_cat_sf"/>
</dbReference>
<dbReference type="InterPro" id="IPR011010">
    <property type="entry name" value="DNA_brk_join_enz"/>
</dbReference>
<keyword evidence="4" id="KW-1185">Reference proteome</keyword>
<dbReference type="OrthoDB" id="5960386at2759"/>
<gene>
    <name evidence="3" type="ORF">MGAL_10B094307</name>
</gene>
<feature type="compositionally biased region" description="Basic and acidic residues" evidence="2">
    <location>
        <begin position="138"/>
        <end position="160"/>
    </location>
</feature>
<proteinExistence type="predicted"/>
<dbReference type="EMBL" id="UYJE01001983">
    <property type="protein sequence ID" value="VDI06844.1"/>
    <property type="molecule type" value="Genomic_DNA"/>
</dbReference>
<dbReference type="SUPFAM" id="SSF56349">
    <property type="entry name" value="DNA breaking-rejoining enzymes"/>
    <property type="match status" value="1"/>
</dbReference>
<evidence type="ECO:0000313" key="4">
    <source>
        <dbReference type="Proteomes" id="UP000596742"/>
    </source>
</evidence>
<evidence type="ECO:0000256" key="1">
    <source>
        <dbReference type="ARBA" id="ARBA00023172"/>
    </source>
</evidence>
<organism evidence="3 4">
    <name type="scientific">Mytilus galloprovincialis</name>
    <name type="common">Mediterranean mussel</name>
    <dbReference type="NCBI Taxonomy" id="29158"/>
    <lineage>
        <taxon>Eukaryota</taxon>
        <taxon>Metazoa</taxon>
        <taxon>Spiralia</taxon>
        <taxon>Lophotrochozoa</taxon>
        <taxon>Mollusca</taxon>
        <taxon>Bivalvia</taxon>
        <taxon>Autobranchia</taxon>
        <taxon>Pteriomorphia</taxon>
        <taxon>Mytilida</taxon>
        <taxon>Mytiloidea</taxon>
        <taxon>Mytilidae</taxon>
        <taxon>Mytilinae</taxon>
        <taxon>Mytilus</taxon>
    </lineage>
</organism>
<dbReference type="GO" id="GO:0003677">
    <property type="term" value="F:DNA binding"/>
    <property type="evidence" value="ECO:0007669"/>
    <property type="project" value="InterPro"/>
</dbReference>
<dbReference type="AlphaFoldDB" id="A0A8B6CLM6"/>
<evidence type="ECO:0000313" key="3">
    <source>
        <dbReference type="EMBL" id="VDI06844.1"/>
    </source>
</evidence>
<feature type="compositionally biased region" description="Polar residues" evidence="2">
    <location>
        <begin position="636"/>
        <end position="647"/>
    </location>
</feature>
<name>A0A8B6CLM6_MYTGA</name>
<keyword evidence="1" id="KW-0233">DNA recombination</keyword>
<protein>
    <submittedName>
        <fullName evidence="3">Uncharacterized protein</fullName>
    </submittedName>
</protein>
<sequence>MKNVHKISNLPNEDLIRSKKRYIIKRCPYKGCLAIVDRLTDHLVRKHKVARKSYQLKRLQKRTEGVPSICNVSGRKRQNIKKHIKEEDKIHDVVISSEDEPVQVKKEQIDSKYQKITVNIRFEKKDIIEISSEENSCEENRSEENRCEENRSEENRREENSSEENSSEEHSSGSSMIITEDSGEESAEQEKEYYFQHKEIQQFIRYLQRPPYMKARKDALQHACQVYMVWGVLSKKRKMKELFSRDKLNDWLQEFLKDYAPGTARSYLSSVAMFVGHVVRQGFLRKGLGKALRFKEDIKLLSKQIRRKVKTRRTKLDVEEIETMITPEDFTEFWQSDVASEAEAKLKGEIPHTFQQSDFLHVRNYLLLRLLQSNAQRPGAVRNNTQQSMERAHTDTNGAVVMIAEHKTGAQGTVNLGMSHDIFNMVLSYIQWTTKITGFQLDPTHPIFITVPIDQQFSVMTTNLINKAIQNIWKKGPVNQKCITATRIRKSTATYVRLADPTSRESLAAHMTHSPQTADRHYNMINQRNNAMMVTNLIATLIQLQPKPLATAYIGPSLQIEMEKKETPMDKINEEDFDRDEKDKEIDLEATTFDGEEDSQKDDEDYREVNDDILDSNRIDEDYREVNDDILEKDTTSVAGQNTAGNL</sequence>
<feature type="compositionally biased region" description="Basic and acidic residues" evidence="2">
    <location>
        <begin position="565"/>
        <end position="587"/>
    </location>
</feature>
<accession>A0A8B6CLM6</accession>
<dbReference type="Proteomes" id="UP000596742">
    <property type="component" value="Unassembled WGS sequence"/>
</dbReference>
<comment type="caution">
    <text evidence="3">The sequence shown here is derived from an EMBL/GenBank/DDBJ whole genome shotgun (WGS) entry which is preliminary data.</text>
</comment>
<feature type="compositionally biased region" description="Basic and acidic residues" evidence="2">
    <location>
        <begin position="607"/>
        <end position="635"/>
    </location>
</feature>
<reference evidence="3" key="1">
    <citation type="submission" date="2018-11" db="EMBL/GenBank/DDBJ databases">
        <authorList>
            <person name="Alioto T."/>
            <person name="Alioto T."/>
        </authorList>
    </citation>
    <scope>NUCLEOTIDE SEQUENCE</scope>
</reference>
<dbReference type="GO" id="GO:0015074">
    <property type="term" value="P:DNA integration"/>
    <property type="evidence" value="ECO:0007669"/>
    <property type="project" value="InterPro"/>
</dbReference>
<evidence type="ECO:0000256" key="2">
    <source>
        <dbReference type="SAM" id="MobiDB-lite"/>
    </source>
</evidence>